<dbReference type="EMBL" id="PYFT01000001">
    <property type="protein sequence ID" value="PSR54112.1"/>
    <property type="molecule type" value="Genomic_DNA"/>
</dbReference>
<organism evidence="1 2">
    <name type="scientific">Adhaeribacter arboris</name>
    <dbReference type="NCBI Taxonomy" id="2072846"/>
    <lineage>
        <taxon>Bacteria</taxon>
        <taxon>Pseudomonadati</taxon>
        <taxon>Bacteroidota</taxon>
        <taxon>Cytophagia</taxon>
        <taxon>Cytophagales</taxon>
        <taxon>Hymenobacteraceae</taxon>
        <taxon>Adhaeribacter</taxon>
    </lineage>
</organism>
<protein>
    <submittedName>
        <fullName evidence="1">Uncharacterized protein</fullName>
    </submittedName>
</protein>
<evidence type="ECO:0000313" key="2">
    <source>
        <dbReference type="Proteomes" id="UP000240357"/>
    </source>
</evidence>
<reference evidence="1 2" key="1">
    <citation type="submission" date="2018-03" db="EMBL/GenBank/DDBJ databases">
        <title>Adhaeribacter sp. HMF7605 Genome sequencing and assembly.</title>
        <authorList>
            <person name="Kang H."/>
            <person name="Kang J."/>
            <person name="Cha I."/>
            <person name="Kim H."/>
            <person name="Joh K."/>
        </authorList>
    </citation>
    <scope>NUCLEOTIDE SEQUENCE [LARGE SCALE GENOMIC DNA]</scope>
    <source>
        <strain evidence="1 2">HMF7605</strain>
    </source>
</reference>
<keyword evidence="2" id="KW-1185">Reference proteome</keyword>
<dbReference type="AlphaFoldDB" id="A0A2T2YF33"/>
<accession>A0A2T2YF33</accession>
<sequence length="97" mass="11006">MLTYTKKSRPLSQKIRIYSKKFKKGKTMIKPSKKLTVTGILNNSGRITAFFNEMPGLVVQGISEEDVKDKLIILLDAYIIRLESMKNNLDIQTTSLA</sequence>
<evidence type="ECO:0000313" key="1">
    <source>
        <dbReference type="EMBL" id="PSR54112.1"/>
    </source>
</evidence>
<gene>
    <name evidence="1" type="ORF">AHMF7605_11580</name>
</gene>
<name>A0A2T2YF33_9BACT</name>
<proteinExistence type="predicted"/>
<comment type="caution">
    <text evidence="1">The sequence shown here is derived from an EMBL/GenBank/DDBJ whole genome shotgun (WGS) entry which is preliminary data.</text>
</comment>
<dbReference type="Proteomes" id="UP000240357">
    <property type="component" value="Unassembled WGS sequence"/>
</dbReference>